<dbReference type="PANTHER" id="PTHR30486">
    <property type="entry name" value="TWITCHING MOTILITY PROTEIN PILT"/>
    <property type="match status" value="1"/>
</dbReference>
<evidence type="ECO:0000313" key="4">
    <source>
        <dbReference type="Proteomes" id="UP001172911"/>
    </source>
</evidence>
<accession>A0AAW7Z8Q1</accession>
<evidence type="ECO:0000313" key="3">
    <source>
        <dbReference type="EMBL" id="MDO7785800.1"/>
    </source>
</evidence>
<reference evidence="3" key="1">
    <citation type="journal article" date="2023" name="J. Hazard. Mater.">
        <title>Anaerobic biodegradation of pyrene and benzo[a]pyrene by a new sulfate-reducing Desulforamulus aquiferis strain DSA.</title>
        <authorList>
            <person name="Zhang Z."/>
            <person name="Sun J."/>
            <person name="Gong X."/>
            <person name="Wang C."/>
            <person name="Wang H."/>
        </authorList>
    </citation>
    <scope>NUCLEOTIDE SEQUENCE</scope>
    <source>
        <strain evidence="3">DSA</strain>
    </source>
</reference>
<dbReference type="GO" id="GO:0016887">
    <property type="term" value="F:ATP hydrolysis activity"/>
    <property type="evidence" value="ECO:0007669"/>
    <property type="project" value="InterPro"/>
</dbReference>
<keyword evidence="4" id="KW-1185">Reference proteome</keyword>
<dbReference type="AlphaFoldDB" id="A0AAW7Z8Q1"/>
<dbReference type="Gene3D" id="3.30.450.380">
    <property type="match status" value="1"/>
</dbReference>
<comment type="caution">
    <text evidence="3">The sequence shown here is derived from an EMBL/GenBank/DDBJ whole genome shotgun (WGS) entry which is preliminary data.</text>
</comment>
<dbReference type="InterPro" id="IPR050921">
    <property type="entry name" value="T4SS_GSP_E_ATPase"/>
</dbReference>
<dbReference type="InterPro" id="IPR027417">
    <property type="entry name" value="P-loop_NTPase"/>
</dbReference>
<sequence>MAGGHHNAQFQNPLDYLMVDEKEGLLLQDMLVDQGETVASKGILGDKDKQAIKKGLKSRLDKLLTNDLLKDKHKPEVKEKIREIVEKEVFDLGSKLPPSLKNALDQIVEEEMLSITGLGLIQPLLEQDIEEAWINGGRFIFYQDRKGKKHKWDYEYASVKDVYHLIDRILTPLGKKATETNTIVDAWYNGMRVTIVMDPTCPEGPSVSFRKNHKDGLSFNDLKDNNTIGQYASELIGAMVEAEFNMSVTGPTRSGKTTLLNAVCGLAPADRRYITIEDRIELKLPHPHWVSLVTRDANEQGQFGVNFRRLVKLAMSMSPDHFFLGEARDEAFFDILQAATTGHTLLLATLHTGDFLDENCSEGFATITRMETLAMMAGANITERVARNLIASGFQADIHIKEIKEGLRYIGRRVSRISGIFGIQDNAVRVEDVLAYDEENDCEKIASGPGPALMAKLLRKRGVTPPSWLEVN</sequence>
<dbReference type="CDD" id="cd01130">
    <property type="entry name" value="VirB11-like_ATPase"/>
    <property type="match status" value="1"/>
</dbReference>
<dbReference type="Pfam" id="PF00437">
    <property type="entry name" value="T2SSE"/>
    <property type="match status" value="1"/>
</dbReference>
<evidence type="ECO:0000259" key="2">
    <source>
        <dbReference type="Pfam" id="PF00437"/>
    </source>
</evidence>
<feature type="domain" description="Bacterial type II secretion system protein E" evidence="2">
    <location>
        <begin position="199"/>
        <end position="381"/>
    </location>
</feature>
<reference evidence="3" key="2">
    <citation type="submission" date="2023-03" db="EMBL/GenBank/DDBJ databases">
        <authorList>
            <person name="Zhang Z."/>
        </authorList>
    </citation>
    <scope>NUCLEOTIDE SEQUENCE</scope>
    <source>
        <strain evidence="3">DSA</strain>
    </source>
</reference>
<dbReference type="RefSeq" id="WP_304540422.1">
    <property type="nucleotide sequence ID" value="NZ_JARPTC010000001.1"/>
</dbReference>
<gene>
    <name evidence="3" type="ORF">P6N53_00950</name>
</gene>
<dbReference type="EMBL" id="JARPTC010000001">
    <property type="protein sequence ID" value="MDO7785800.1"/>
    <property type="molecule type" value="Genomic_DNA"/>
</dbReference>
<dbReference type="Gene3D" id="3.40.50.300">
    <property type="entry name" value="P-loop containing nucleotide triphosphate hydrolases"/>
    <property type="match status" value="1"/>
</dbReference>
<proteinExistence type="inferred from homology"/>
<name>A0AAW7Z8Q1_9FIRM</name>
<dbReference type="InterPro" id="IPR001482">
    <property type="entry name" value="T2SS/T4SS_dom"/>
</dbReference>
<dbReference type="PANTHER" id="PTHR30486:SF6">
    <property type="entry name" value="TYPE IV PILUS RETRACTATION ATPASE PILT"/>
    <property type="match status" value="1"/>
</dbReference>
<dbReference type="SUPFAM" id="SSF52540">
    <property type="entry name" value="P-loop containing nucleoside triphosphate hydrolases"/>
    <property type="match status" value="1"/>
</dbReference>
<organism evidence="3 4">
    <name type="scientific">Desulforamulus aquiferis</name>
    <dbReference type="NCBI Taxonomy" id="1397668"/>
    <lineage>
        <taxon>Bacteria</taxon>
        <taxon>Bacillati</taxon>
        <taxon>Bacillota</taxon>
        <taxon>Clostridia</taxon>
        <taxon>Eubacteriales</taxon>
        <taxon>Peptococcaceae</taxon>
        <taxon>Desulforamulus</taxon>
    </lineage>
</organism>
<comment type="similarity">
    <text evidence="1">Belongs to the GSP E family.</text>
</comment>
<evidence type="ECO:0000256" key="1">
    <source>
        <dbReference type="ARBA" id="ARBA00006611"/>
    </source>
</evidence>
<protein>
    <submittedName>
        <fullName evidence="3">ATPase, T2SS/T4P/T4SS family</fullName>
    </submittedName>
</protein>
<dbReference type="Proteomes" id="UP001172911">
    <property type="component" value="Unassembled WGS sequence"/>
</dbReference>